<organism evidence="2 3">
    <name type="scientific">Marssonina brunnea f. sp. multigermtubi (strain MB_m1)</name>
    <name type="common">Marssonina leaf spot fungus</name>
    <dbReference type="NCBI Taxonomy" id="1072389"/>
    <lineage>
        <taxon>Eukaryota</taxon>
        <taxon>Fungi</taxon>
        <taxon>Dikarya</taxon>
        <taxon>Ascomycota</taxon>
        <taxon>Pezizomycotina</taxon>
        <taxon>Leotiomycetes</taxon>
        <taxon>Helotiales</taxon>
        <taxon>Drepanopezizaceae</taxon>
        <taxon>Drepanopeziza</taxon>
    </lineage>
</organism>
<dbReference type="GeneID" id="18757446"/>
<dbReference type="EMBL" id="JH921429">
    <property type="protein sequence ID" value="EKD20829.1"/>
    <property type="molecule type" value="Genomic_DNA"/>
</dbReference>
<dbReference type="PANTHER" id="PTHR35910:SF6">
    <property type="entry name" value="2EXR DOMAIN-CONTAINING PROTEIN"/>
    <property type="match status" value="1"/>
</dbReference>
<sequence length="264" mass="29572">MKLKAQFPEIASKSQEQNPDIGRMFPSFSKLPDELRLQIYEFIASTPRVLTVKNRRVNLFIPAILQVSSEARAAALKCYTFVPGSPSHLEHPVYINFTHDILFFPTESQLSDISSPVGKAHHDIQANIQNIMIGRIDRANLDGTLEETYPYHMRTWRRLQSFKSLKTIKLIKEDVQDSVAKVSAKYELARARRFVVGGSTTARALGFEFSTQNTMAAMATESFKVNDRRKESNIVRGASEVLAISEIGVSKDVSPFFGVAGSTE</sequence>
<proteinExistence type="predicted"/>
<evidence type="ECO:0000313" key="3">
    <source>
        <dbReference type="Proteomes" id="UP000006753"/>
    </source>
</evidence>
<dbReference type="HOGENOM" id="CLU_1054011_0_0_1"/>
<dbReference type="Proteomes" id="UP000006753">
    <property type="component" value="Unassembled WGS sequence"/>
</dbReference>
<evidence type="ECO:0000259" key="1">
    <source>
        <dbReference type="Pfam" id="PF20150"/>
    </source>
</evidence>
<dbReference type="InterPro" id="IPR045518">
    <property type="entry name" value="2EXR"/>
</dbReference>
<name>K1Y6K3_MARBU</name>
<gene>
    <name evidence="2" type="ORF">MBM_01511</name>
</gene>
<evidence type="ECO:0000313" key="2">
    <source>
        <dbReference type="EMBL" id="EKD20829.1"/>
    </source>
</evidence>
<accession>K1Y6K3</accession>
<dbReference type="AlphaFoldDB" id="K1Y6K3"/>
<feature type="domain" description="2EXR" evidence="1">
    <location>
        <begin position="25"/>
        <end position="102"/>
    </location>
</feature>
<dbReference type="Pfam" id="PF20150">
    <property type="entry name" value="2EXR"/>
    <property type="match status" value="1"/>
</dbReference>
<dbReference type="KEGG" id="mbe:MBM_01511"/>
<reference evidence="2 3" key="1">
    <citation type="journal article" date="2012" name="BMC Genomics">
        <title>Sequencing the genome of Marssonina brunnea reveals fungus-poplar co-evolution.</title>
        <authorList>
            <person name="Zhu S."/>
            <person name="Cao Y.-Z."/>
            <person name="Jiang C."/>
            <person name="Tan B.-Y."/>
            <person name="Wang Z."/>
            <person name="Feng S."/>
            <person name="Zhang L."/>
            <person name="Su X.-H."/>
            <person name="Brejova B."/>
            <person name="Vinar T."/>
            <person name="Xu M."/>
            <person name="Wang M.-X."/>
            <person name="Zhang S.-G."/>
            <person name="Huang M.-R."/>
            <person name="Wu R."/>
            <person name="Zhou Y."/>
        </authorList>
    </citation>
    <scope>NUCLEOTIDE SEQUENCE [LARGE SCALE GENOMIC DNA]</scope>
    <source>
        <strain evidence="2 3">MB_m1</strain>
    </source>
</reference>
<keyword evidence="3" id="KW-1185">Reference proteome</keyword>
<dbReference type="OrthoDB" id="3473305at2759"/>
<dbReference type="PANTHER" id="PTHR35910">
    <property type="entry name" value="2EXR DOMAIN-CONTAINING PROTEIN"/>
    <property type="match status" value="1"/>
</dbReference>
<dbReference type="InParanoid" id="K1Y6K3"/>
<protein>
    <recommendedName>
        <fullName evidence="1">2EXR domain-containing protein</fullName>
    </recommendedName>
</protein>